<evidence type="ECO:0000313" key="3">
    <source>
        <dbReference type="Proteomes" id="UP000886653"/>
    </source>
</evidence>
<evidence type="ECO:0000256" key="1">
    <source>
        <dbReference type="SAM" id="SignalP"/>
    </source>
</evidence>
<name>A0A9P6NPY2_9BASI</name>
<proteinExistence type="predicted"/>
<keyword evidence="3" id="KW-1185">Reference proteome</keyword>
<dbReference type="Proteomes" id="UP000886653">
    <property type="component" value="Unassembled WGS sequence"/>
</dbReference>
<keyword evidence="1" id="KW-0732">Signal</keyword>
<organism evidence="2 3">
    <name type="scientific">Cronartium quercuum f. sp. fusiforme G11</name>
    <dbReference type="NCBI Taxonomy" id="708437"/>
    <lineage>
        <taxon>Eukaryota</taxon>
        <taxon>Fungi</taxon>
        <taxon>Dikarya</taxon>
        <taxon>Basidiomycota</taxon>
        <taxon>Pucciniomycotina</taxon>
        <taxon>Pucciniomycetes</taxon>
        <taxon>Pucciniales</taxon>
        <taxon>Coleosporiaceae</taxon>
        <taxon>Cronartium</taxon>
    </lineage>
</organism>
<comment type="caution">
    <text evidence="2">The sequence shown here is derived from an EMBL/GenBank/DDBJ whole genome shotgun (WGS) entry which is preliminary data.</text>
</comment>
<evidence type="ECO:0000313" key="2">
    <source>
        <dbReference type="EMBL" id="KAG0148114.1"/>
    </source>
</evidence>
<feature type="chain" id="PRO_5040444392" evidence="1">
    <location>
        <begin position="23"/>
        <end position="147"/>
    </location>
</feature>
<accession>A0A9P6NPY2</accession>
<dbReference type="EMBL" id="MU167240">
    <property type="protein sequence ID" value="KAG0148114.1"/>
    <property type="molecule type" value="Genomic_DNA"/>
</dbReference>
<reference evidence="2" key="1">
    <citation type="submission" date="2013-11" db="EMBL/GenBank/DDBJ databases">
        <title>Genome sequence of the fusiform rust pathogen reveals effectors for host alternation and coevolution with pine.</title>
        <authorList>
            <consortium name="DOE Joint Genome Institute"/>
            <person name="Smith K."/>
            <person name="Pendleton A."/>
            <person name="Kubisiak T."/>
            <person name="Anderson C."/>
            <person name="Salamov A."/>
            <person name="Aerts A."/>
            <person name="Riley R."/>
            <person name="Clum A."/>
            <person name="Lindquist E."/>
            <person name="Ence D."/>
            <person name="Campbell M."/>
            <person name="Kronenberg Z."/>
            <person name="Feau N."/>
            <person name="Dhillon B."/>
            <person name="Hamelin R."/>
            <person name="Burleigh J."/>
            <person name="Smith J."/>
            <person name="Yandell M."/>
            <person name="Nelson C."/>
            <person name="Grigoriev I."/>
            <person name="Davis J."/>
        </authorList>
    </citation>
    <scope>NUCLEOTIDE SEQUENCE</scope>
    <source>
        <strain evidence="2">G11</strain>
    </source>
</reference>
<dbReference type="OrthoDB" id="2503557at2759"/>
<feature type="signal peptide" evidence="1">
    <location>
        <begin position="1"/>
        <end position="22"/>
    </location>
</feature>
<gene>
    <name evidence="2" type="ORF">CROQUDRAFT_670094</name>
</gene>
<sequence length="147" mass="16219">MLSKLILVSLCLFGMLSPTATASELERRAIPQGLYHSCQGGGLSEVCRSAIEEAWANGKSRTVTSEHQFWTSTDGKCKVTFWSDGGYIQMQNVDQFKAAVLQVDDFCRQSGLMSVVSPNSYVPGYKNVFVGRLSGNYMVVMLDAYPR</sequence>
<dbReference type="AlphaFoldDB" id="A0A9P6NPY2"/>
<protein>
    <submittedName>
        <fullName evidence="2">Uncharacterized protein</fullName>
    </submittedName>
</protein>